<feature type="transmembrane region" description="Helical" evidence="1">
    <location>
        <begin position="157"/>
        <end position="176"/>
    </location>
</feature>
<name>A0A2N7KP09_9VIBR</name>
<evidence type="ECO:0000256" key="1">
    <source>
        <dbReference type="SAM" id="Phobius"/>
    </source>
</evidence>
<proteinExistence type="predicted"/>
<dbReference type="RefSeq" id="WP_102433663.1">
    <property type="nucleotide sequence ID" value="NZ_CAWNVI010000002.1"/>
</dbReference>
<sequence>MQIAKRYDCRTQKQLKAHQKAHFAPFERLGGSELGVVRYYSDAPAFALGEAVLSALSVEGEALPRLLVLVPHEHNEHQWSGIELRDGLVHKEVVGTLADFAQDLAYECHHAEKVLVMGESAPEVPFFKSKQVALPMLTSEQQAAFSLPPVKRPPYKAILSVLGLMAVLGAVGTYALKDTSQSLVQQVVEVKKAETLSPQAQFEANFPNQYRVSDAIEQMIVGMVNTQMMPEPIKANEASWADGLVTISLTGKVTPKIARYWRELNPNKSPYWHHGKVELDEDGHPKIGEDGKPKVAADTIERPTRYAGEFELYDLTTFSEDLLFYLMLLDVPDPDVMVSKIGELTFMKLHFTMSGEAGKLLLLGDILNQPFITLNSLNMDWESDADMAATIELTMVGLINE</sequence>
<keyword evidence="1" id="KW-0812">Transmembrane</keyword>
<dbReference type="AlphaFoldDB" id="A0A2N7KP09"/>
<reference evidence="3" key="1">
    <citation type="submission" date="2016-07" db="EMBL/GenBank/DDBJ databases">
        <title>Nontailed viruses are major unrecognized killers of bacteria in the ocean.</title>
        <authorList>
            <person name="Kauffman K."/>
            <person name="Hussain F."/>
            <person name="Yang J."/>
            <person name="Arevalo P."/>
            <person name="Brown J."/>
            <person name="Cutler M."/>
            <person name="Kelly L."/>
            <person name="Polz M.F."/>
        </authorList>
    </citation>
    <scope>NUCLEOTIDE SEQUENCE [LARGE SCALE GENOMIC DNA]</scope>
    <source>
        <strain evidence="3">10N.261.46.F8</strain>
    </source>
</reference>
<evidence type="ECO:0000313" key="3">
    <source>
        <dbReference type="Proteomes" id="UP000235406"/>
    </source>
</evidence>
<dbReference type="Proteomes" id="UP000235406">
    <property type="component" value="Unassembled WGS sequence"/>
</dbReference>
<keyword evidence="1" id="KW-1133">Transmembrane helix</keyword>
<protein>
    <submittedName>
        <fullName evidence="2">Uncharacterized protein</fullName>
    </submittedName>
</protein>
<comment type="caution">
    <text evidence="2">The sequence shown here is derived from an EMBL/GenBank/DDBJ whole genome shotgun (WGS) entry which is preliminary data.</text>
</comment>
<accession>A0A2N7KP09</accession>
<gene>
    <name evidence="2" type="ORF">BCT49_00120</name>
</gene>
<evidence type="ECO:0000313" key="2">
    <source>
        <dbReference type="EMBL" id="PMM78451.1"/>
    </source>
</evidence>
<keyword evidence="1" id="KW-0472">Membrane</keyword>
<organism evidence="2 3">
    <name type="scientific">Vibrio lentus</name>
    <dbReference type="NCBI Taxonomy" id="136468"/>
    <lineage>
        <taxon>Bacteria</taxon>
        <taxon>Pseudomonadati</taxon>
        <taxon>Pseudomonadota</taxon>
        <taxon>Gammaproteobacteria</taxon>
        <taxon>Vibrionales</taxon>
        <taxon>Vibrionaceae</taxon>
        <taxon>Vibrio</taxon>
    </lineage>
</organism>
<dbReference type="EMBL" id="MCZK01000002">
    <property type="protein sequence ID" value="PMM78451.1"/>
    <property type="molecule type" value="Genomic_DNA"/>
</dbReference>